<dbReference type="RefSeq" id="WP_379143853.1">
    <property type="nucleotide sequence ID" value="NZ_JBHUEN010000043.1"/>
</dbReference>
<dbReference type="PANTHER" id="PTHR43095:SF5">
    <property type="entry name" value="XYLULOSE KINASE"/>
    <property type="match status" value="1"/>
</dbReference>
<reference evidence="7" key="1">
    <citation type="journal article" date="2019" name="Int. J. Syst. Evol. Microbiol.">
        <title>The Global Catalogue of Microorganisms (GCM) 10K type strain sequencing project: providing services to taxonomists for standard genome sequencing and annotation.</title>
        <authorList>
            <consortium name="The Broad Institute Genomics Platform"/>
            <consortium name="The Broad Institute Genome Sequencing Center for Infectious Disease"/>
            <person name="Wu L."/>
            <person name="Ma J."/>
        </authorList>
    </citation>
    <scope>NUCLEOTIDE SEQUENCE [LARGE SCALE GENOMIC DNA]</scope>
    <source>
        <strain evidence="7">CCUG 56029</strain>
    </source>
</reference>
<dbReference type="EMBL" id="JBHUEN010000043">
    <property type="protein sequence ID" value="MFD1882924.1"/>
    <property type="molecule type" value="Genomic_DNA"/>
</dbReference>
<sequence length="484" mass="51775">MGKMFCGIDIGTTNLKVVLIDGDGRPVAERASPTPRIDRDGKVETDAVALVAALERMIAEAWRASGHPRPLTAICAAGVGEDGLPVDRALRPLDTAIPWFDRRAADQAARLAQQFPTARRRTGLDFEPTRTAAKWLWLAESENRRIPAKADWIAVTDYPAARWSMAPFISETLAARSGAYDIRERRWSGDLLAAARAPNLPPVVRAGQVVGHMRPGPLTASGAASERTLIVAGGHDHPIAASLIRRLAADAIVDSLGTAELIYAETDELSPGTTPEGALIRTVPILGRRGRSGRSGQTLMLVFEFAAALAPFREGGMLPEEFAQAARIPYPPAVAPWLPSETAIHGLADTLRKDPLGRTYLLCRVIEGCGFLTRSVLAGLGDCGVRPGPVYVSGGWSRSDALMSLRADAIGVALHRVDVPEQTAMGAALIARDAVTATPAPALRDLATTRFSPDLDRAAIAAERFAASARDFSRVWRPAPRPRS</sequence>
<feature type="domain" description="Carbohydrate kinase FGGY C-terminal" evidence="5">
    <location>
        <begin position="364"/>
        <end position="431"/>
    </location>
</feature>
<gene>
    <name evidence="6" type="ORF">ACFSCT_14475</name>
</gene>
<dbReference type="CDD" id="cd07773">
    <property type="entry name" value="ASKHA_NBD_FGGY_FK"/>
    <property type="match status" value="1"/>
</dbReference>
<dbReference type="InterPro" id="IPR018485">
    <property type="entry name" value="FGGY_C"/>
</dbReference>
<name>A0ABW4R9K6_9RHOB</name>
<evidence type="ECO:0000256" key="2">
    <source>
        <dbReference type="ARBA" id="ARBA00022679"/>
    </source>
</evidence>
<dbReference type="Pfam" id="PF00370">
    <property type="entry name" value="FGGY_N"/>
    <property type="match status" value="1"/>
</dbReference>
<proteinExistence type="inferred from homology"/>
<dbReference type="Gene3D" id="3.30.420.40">
    <property type="match status" value="2"/>
</dbReference>
<comment type="similarity">
    <text evidence="1">Belongs to the FGGY kinase family.</text>
</comment>
<dbReference type="InterPro" id="IPR043129">
    <property type="entry name" value="ATPase_NBD"/>
</dbReference>
<evidence type="ECO:0000259" key="5">
    <source>
        <dbReference type="Pfam" id="PF02782"/>
    </source>
</evidence>
<organism evidence="6 7">
    <name type="scientific">Paracoccus pacificus</name>
    <dbReference type="NCBI Taxonomy" id="1463598"/>
    <lineage>
        <taxon>Bacteria</taxon>
        <taxon>Pseudomonadati</taxon>
        <taxon>Pseudomonadota</taxon>
        <taxon>Alphaproteobacteria</taxon>
        <taxon>Rhodobacterales</taxon>
        <taxon>Paracoccaceae</taxon>
        <taxon>Paracoccus</taxon>
    </lineage>
</organism>
<keyword evidence="3" id="KW-0418">Kinase</keyword>
<evidence type="ECO:0000256" key="1">
    <source>
        <dbReference type="ARBA" id="ARBA00009156"/>
    </source>
</evidence>
<protein>
    <submittedName>
        <fullName evidence="6">L-fuculokinase</fullName>
    </submittedName>
</protein>
<dbReference type="InterPro" id="IPR050406">
    <property type="entry name" value="FGGY_Carb_Kinase"/>
</dbReference>
<dbReference type="PANTHER" id="PTHR43095">
    <property type="entry name" value="SUGAR KINASE"/>
    <property type="match status" value="1"/>
</dbReference>
<evidence type="ECO:0000313" key="6">
    <source>
        <dbReference type="EMBL" id="MFD1882924.1"/>
    </source>
</evidence>
<keyword evidence="7" id="KW-1185">Reference proteome</keyword>
<dbReference type="Pfam" id="PF02782">
    <property type="entry name" value="FGGY_C"/>
    <property type="match status" value="1"/>
</dbReference>
<feature type="domain" description="Carbohydrate kinase FGGY N-terminal" evidence="4">
    <location>
        <begin position="4"/>
        <end position="241"/>
    </location>
</feature>
<dbReference type="Proteomes" id="UP001597213">
    <property type="component" value="Unassembled WGS sequence"/>
</dbReference>
<dbReference type="InterPro" id="IPR000577">
    <property type="entry name" value="Carb_kinase_FGGY"/>
</dbReference>
<evidence type="ECO:0000256" key="3">
    <source>
        <dbReference type="ARBA" id="ARBA00022777"/>
    </source>
</evidence>
<evidence type="ECO:0000313" key="7">
    <source>
        <dbReference type="Proteomes" id="UP001597213"/>
    </source>
</evidence>
<comment type="caution">
    <text evidence="6">The sequence shown here is derived from an EMBL/GenBank/DDBJ whole genome shotgun (WGS) entry which is preliminary data.</text>
</comment>
<evidence type="ECO:0000259" key="4">
    <source>
        <dbReference type="Pfam" id="PF00370"/>
    </source>
</evidence>
<keyword evidence="2" id="KW-0808">Transferase</keyword>
<dbReference type="InterPro" id="IPR018484">
    <property type="entry name" value="FGGY_N"/>
</dbReference>
<dbReference type="PIRSF" id="PIRSF000538">
    <property type="entry name" value="GlpK"/>
    <property type="match status" value="1"/>
</dbReference>
<accession>A0ABW4R9K6</accession>
<dbReference type="SUPFAM" id="SSF53067">
    <property type="entry name" value="Actin-like ATPase domain"/>
    <property type="match status" value="2"/>
</dbReference>